<feature type="chain" id="PRO_5045828626" evidence="1">
    <location>
        <begin position="21"/>
        <end position="152"/>
    </location>
</feature>
<comment type="caution">
    <text evidence="2">The sequence shown here is derived from an EMBL/GenBank/DDBJ whole genome shotgun (WGS) entry which is preliminary data.</text>
</comment>
<dbReference type="EMBL" id="BAABRI010000002">
    <property type="protein sequence ID" value="GAA5481249.1"/>
    <property type="molecule type" value="Genomic_DNA"/>
</dbReference>
<keyword evidence="3" id="KW-1185">Reference proteome</keyword>
<dbReference type="Proteomes" id="UP001476282">
    <property type="component" value="Unassembled WGS sequence"/>
</dbReference>
<protein>
    <submittedName>
        <fullName evidence="2">Uncharacterized protein</fullName>
    </submittedName>
</protein>
<keyword evidence="1" id="KW-0732">Signal</keyword>
<sequence length="152" mass="16652">MKTKMILAACAALLSPLSQAEEPHHHEKITAPNGGRVLTSVEPHLEFYRMDDGKVKITAVDDDGKVRPIGDTEVTVTGGERSKPTRLTFSKNGDALISDKAFPEGKSLPVVVRIKTSADAKPVYERFSLNLATCPECEHPEYACSCEHDHDH</sequence>
<evidence type="ECO:0000313" key="3">
    <source>
        <dbReference type="Proteomes" id="UP001476282"/>
    </source>
</evidence>
<evidence type="ECO:0000313" key="2">
    <source>
        <dbReference type="EMBL" id="GAA5481249.1"/>
    </source>
</evidence>
<proteinExistence type="predicted"/>
<dbReference type="RefSeq" id="WP_353565406.1">
    <property type="nucleotide sequence ID" value="NZ_BAABRI010000002.1"/>
</dbReference>
<reference evidence="2 3" key="1">
    <citation type="submission" date="2024-02" db="EMBL/GenBank/DDBJ databases">
        <title>Haloferula sargassicola NBRC 104335.</title>
        <authorList>
            <person name="Ichikawa N."/>
            <person name="Katano-Makiyama Y."/>
            <person name="Hidaka K."/>
        </authorList>
    </citation>
    <scope>NUCLEOTIDE SEQUENCE [LARGE SCALE GENOMIC DNA]</scope>
    <source>
        <strain evidence="2 3">NBRC 104335</strain>
    </source>
</reference>
<evidence type="ECO:0000256" key="1">
    <source>
        <dbReference type="SAM" id="SignalP"/>
    </source>
</evidence>
<accession>A0ABP9UPL1</accession>
<gene>
    <name evidence="2" type="ORF">Hsar01_00456</name>
</gene>
<organism evidence="2 3">
    <name type="scientific">Haloferula sargassicola</name>
    <dbReference type="NCBI Taxonomy" id="490096"/>
    <lineage>
        <taxon>Bacteria</taxon>
        <taxon>Pseudomonadati</taxon>
        <taxon>Verrucomicrobiota</taxon>
        <taxon>Verrucomicrobiia</taxon>
        <taxon>Verrucomicrobiales</taxon>
        <taxon>Verrucomicrobiaceae</taxon>
        <taxon>Haloferula</taxon>
    </lineage>
</organism>
<name>A0ABP9UPL1_9BACT</name>
<feature type="signal peptide" evidence="1">
    <location>
        <begin position="1"/>
        <end position="20"/>
    </location>
</feature>